<sequence length="236" mass="26733">MDQCYLSQSLSRLIIDCTTMEHLPHDQNLVSVLRGASILPLSAFVKHTKFLRFSPSITDIVLACENSGFLRNRIVYCPDPCLVLPFFVDPTVLIIDKVKDTKLNDFRKYVSIILGHGYFEVHPYSPNGSYKTRFADVSTAISFWRALKYFPINGGFVQCVPISSPSPFPEKGKLTPIPQRKKKVNRTERKRRNRMKTKKAHDESMPAALPMATCLTGMNQMPQAVLIESQIRSISP</sequence>
<feature type="compositionally biased region" description="Basic residues" evidence="1">
    <location>
        <begin position="179"/>
        <end position="199"/>
    </location>
</feature>
<dbReference type="Proteomes" id="UP001470230">
    <property type="component" value="Unassembled WGS sequence"/>
</dbReference>
<reference evidence="2 3" key="1">
    <citation type="submission" date="2024-04" db="EMBL/GenBank/DDBJ databases">
        <title>Tritrichomonas musculus Genome.</title>
        <authorList>
            <person name="Alves-Ferreira E."/>
            <person name="Grigg M."/>
            <person name="Lorenzi H."/>
            <person name="Galac M."/>
        </authorList>
    </citation>
    <scope>NUCLEOTIDE SEQUENCE [LARGE SCALE GENOMIC DNA]</scope>
    <source>
        <strain evidence="2 3">EAF2021</strain>
    </source>
</reference>
<protein>
    <submittedName>
        <fullName evidence="2">Uncharacterized protein</fullName>
    </submittedName>
</protein>
<evidence type="ECO:0000256" key="1">
    <source>
        <dbReference type="SAM" id="MobiDB-lite"/>
    </source>
</evidence>
<evidence type="ECO:0000313" key="3">
    <source>
        <dbReference type="Proteomes" id="UP001470230"/>
    </source>
</evidence>
<keyword evidence="3" id="KW-1185">Reference proteome</keyword>
<dbReference type="EMBL" id="JAPFFF010000007">
    <property type="protein sequence ID" value="KAK8885566.1"/>
    <property type="molecule type" value="Genomic_DNA"/>
</dbReference>
<gene>
    <name evidence="2" type="ORF">M9Y10_041016</name>
</gene>
<name>A0ABR2K377_9EUKA</name>
<accession>A0ABR2K377</accession>
<organism evidence="2 3">
    <name type="scientific">Tritrichomonas musculus</name>
    <dbReference type="NCBI Taxonomy" id="1915356"/>
    <lineage>
        <taxon>Eukaryota</taxon>
        <taxon>Metamonada</taxon>
        <taxon>Parabasalia</taxon>
        <taxon>Tritrichomonadida</taxon>
        <taxon>Tritrichomonadidae</taxon>
        <taxon>Tritrichomonas</taxon>
    </lineage>
</organism>
<feature type="region of interest" description="Disordered" evidence="1">
    <location>
        <begin position="170"/>
        <end position="203"/>
    </location>
</feature>
<proteinExistence type="predicted"/>
<comment type="caution">
    <text evidence="2">The sequence shown here is derived from an EMBL/GenBank/DDBJ whole genome shotgun (WGS) entry which is preliminary data.</text>
</comment>
<evidence type="ECO:0000313" key="2">
    <source>
        <dbReference type="EMBL" id="KAK8885566.1"/>
    </source>
</evidence>